<comment type="caution">
    <text evidence="1">The sequence shown here is derived from an EMBL/GenBank/DDBJ whole genome shotgun (WGS) entry which is preliminary data.</text>
</comment>
<name>A0A2U2M7L3_9LACO</name>
<proteinExistence type="predicted"/>
<dbReference type="RefSeq" id="WP_109241734.1">
    <property type="nucleotide sequence ID" value="NZ_QFAS01000005.1"/>
</dbReference>
<gene>
    <name evidence="1" type="ORF">DB362_02760</name>
</gene>
<reference evidence="1 2" key="1">
    <citation type="submission" date="2018-05" db="EMBL/GenBank/DDBJ databases">
        <title>Lactobacillus salivarius genome sequencing and assembly.</title>
        <authorList>
            <person name="Audisio C."/>
            <person name="Albarracin L."/>
            <person name="Torres M.J."/>
            <person name="Hebert E.M."/>
            <person name="Saavedra L."/>
        </authorList>
    </citation>
    <scope>NUCLEOTIDE SEQUENCE [LARGE SCALE GENOMIC DNA]</scope>
    <source>
        <strain evidence="1 2">A3iob</strain>
    </source>
</reference>
<dbReference type="Proteomes" id="UP000245607">
    <property type="component" value="Unassembled WGS sequence"/>
</dbReference>
<evidence type="ECO:0000313" key="2">
    <source>
        <dbReference type="Proteomes" id="UP000245607"/>
    </source>
</evidence>
<organism evidence="1 2">
    <name type="scientific">Ligilactobacillus salivarius</name>
    <dbReference type="NCBI Taxonomy" id="1624"/>
    <lineage>
        <taxon>Bacteria</taxon>
        <taxon>Bacillati</taxon>
        <taxon>Bacillota</taxon>
        <taxon>Bacilli</taxon>
        <taxon>Lactobacillales</taxon>
        <taxon>Lactobacillaceae</taxon>
        <taxon>Ligilactobacillus</taxon>
    </lineage>
</organism>
<dbReference type="AlphaFoldDB" id="A0A2U2M7L3"/>
<sequence length="130" mass="14222">MAINFEPIFSEMQNGPEKIKENFDKINNGLLWGQPQSFLNLNGIGNSNAYKIRNDGNEILITMYVTGDGNGSCYLPTSISNKIGYDQVVGRTDNNGIGFMNINSGTGKCTFHKPDGSGMYIQALIPLVTH</sequence>
<evidence type="ECO:0000313" key="1">
    <source>
        <dbReference type="EMBL" id="PWG52855.1"/>
    </source>
</evidence>
<accession>A0A2U2M7L3</accession>
<dbReference type="EMBL" id="QFAS01000005">
    <property type="protein sequence ID" value="PWG52855.1"/>
    <property type="molecule type" value="Genomic_DNA"/>
</dbReference>
<protein>
    <submittedName>
        <fullName evidence="1">Uncharacterized protein</fullName>
    </submittedName>
</protein>